<keyword evidence="1" id="KW-1133">Transmembrane helix</keyword>
<dbReference type="WBParaSite" id="SMUV_0000498901-mRNA-1">
    <property type="protein sequence ID" value="SMUV_0000498901-mRNA-1"/>
    <property type="gene ID" value="SMUV_0000498901"/>
</dbReference>
<keyword evidence="1" id="KW-0472">Membrane</keyword>
<feature type="transmembrane region" description="Helical" evidence="1">
    <location>
        <begin position="45"/>
        <end position="65"/>
    </location>
</feature>
<dbReference type="AlphaFoldDB" id="A0A0N5AKG7"/>
<keyword evidence="2" id="KW-1185">Reference proteome</keyword>
<keyword evidence="1" id="KW-0812">Transmembrane</keyword>
<sequence>MSHESPDVYVRWWHCIGDDRPDLVRLSDCDKQFRFTARNFDTNNITIIIVVIVFIVISVNANDICTSVRFRS</sequence>
<dbReference type="Proteomes" id="UP000046393">
    <property type="component" value="Unplaced"/>
</dbReference>
<organism evidence="2 3">
    <name type="scientific">Syphacia muris</name>
    <dbReference type="NCBI Taxonomy" id="451379"/>
    <lineage>
        <taxon>Eukaryota</taxon>
        <taxon>Metazoa</taxon>
        <taxon>Ecdysozoa</taxon>
        <taxon>Nematoda</taxon>
        <taxon>Chromadorea</taxon>
        <taxon>Rhabditida</taxon>
        <taxon>Spirurina</taxon>
        <taxon>Oxyuridomorpha</taxon>
        <taxon>Oxyuroidea</taxon>
        <taxon>Oxyuridae</taxon>
        <taxon>Syphacia</taxon>
    </lineage>
</organism>
<accession>A0A0N5AKG7</accession>
<proteinExistence type="predicted"/>
<protein>
    <submittedName>
        <fullName evidence="3">Uncharacterized protein</fullName>
    </submittedName>
</protein>
<evidence type="ECO:0000256" key="1">
    <source>
        <dbReference type="SAM" id="Phobius"/>
    </source>
</evidence>
<reference evidence="3" key="1">
    <citation type="submission" date="2017-02" db="UniProtKB">
        <authorList>
            <consortium name="WormBaseParasite"/>
        </authorList>
    </citation>
    <scope>IDENTIFICATION</scope>
</reference>
<evidence type="ECO:0000313" key="2">
    <source>
        <dbReference type="Proteomes" id="UP000046393"/>
    </source>
</evidence>
<name>A0A0N5AKG7_9BILA</name>
<evidence type="ECO:0000313" key="3">
    <source>
        <dbReference type="WBParaSite" id="SMUV_0000498901-mRNA-1"/>
    </source>
</evidence>